<feature type="region of interest" description="Disordered" evidence="1">
    <location>
        <begin position="31"/>
        <end position="52"/>
    </location>
</feature>
<dbReference type="Proteomes" id="UP000091820">
    <property type="component" value="Unassembled WGS sequence"/>
</dbReference>
<evidence type="ECO:0000313" key="4">
    <source>
        <dbReference type="Proteomes" id="UP000091820"/>
    </source>
</evidence>
<evidence type="ECO:0000313" key="3">
    <source>
        <dbReference type="EnsemblMetazoa" id="GBRI042969-PA"/>
    </source>
</evidence>
<reference evidence="4" key="1">
    <citation type="submission" date="2014-03" db="EMBL/GenBank/DDBJ databases">
        <authorList>
            <person name="Aksoy S."/>
            <person name="Warren W."/>
            <person name="Wilson R.K."/>
        </authorList>
    </citation>
    <scope>NUCLEOTIDE SEQUENCE [LARGE SCALE GENOMIC DNA]</scope>
    <source>
        <strain evidence="4">IAEA</strain>
    </source>
</reference>
<proteinExistence type="predicted"/>
<evidence type="ECO:0000256" key="1">
    <source>
        <dbReference type="SAM" id="MobiDB-lite"/>
    </source>
</evidence>
<keyword evidence="4" id="KW-1185">Reference proteome</keyword>
<accession>A0A1A9X3G6</accession>
<feature type="compositionally biased region" description="Basic residues" evidence="1">
    <location>
        <begin position="34"/>
        <end position="52"/>
    </location>
</feature>
<dbReference type="AlphaFoldDB" id="A0A1A9X3G6"/>
<name>A0A1A9X3G6_9MUSC</name>
<evidence type="ECO:0000256" key="2">
    <source>
        <dbReference type="SAM" id="Phobius"/>
    </source>
</evidence>
<feature type="transmembrane region" description="Helical" evidence="2">
    <location>
        <begin position="111"/>
        <end position="132"/>
    </location>
</feature>
<keyword evidence="2" id="KW-1133">Transmembrane helix</keyword>
<keyword evidence="2" id="KW-0472">Membrane</keyword>
<keyword evidence="2" id="KW-0812">Transmembrane</keyword>
<reference evidence="3" key="2">
    <citation type="submission" date="2020-05" db="UniProtKB">
        <authorList>
            <consortium name="EnsemblMetazoa"/>
        </authorList>
    </citation>
    <scope>IDENTIFICATION</scope>
    <source>
        <strain evidence="3">IAEA</strain>
    </source>
</reference>
<organism evidence="3 4">
    <name type="scientific">Glossina brevipalpis</name>
    <dbReference type="NCBI Taxonomy" id="37001"/>
    <lineage>
        <taxon>Eukaryota</taxon>
        <taxon>Metazoa</taxon>
        <taxon>Ecdysozoa</taxon>
        <taxon>Arthropoda</taxon>
        <taxon>Hexapoda</taxon>
        <taxon>Insecta</taxon>
        <taxon>Pterygota</taxon>
        <taxon>Neoptera</taxon>
        <taxon>Endopterygota</taxon>
        <taxon>Diptera</taxon>
        <taxon>Brachycera</taxon>
        <taxon>Muscomorpha</taxon>
        <taxon>Hippoboscoidea</taxon>
        <taxon>Glossinidae</taxon>
        <taxon>Glossina</taxon>
    </lineage>
</organism>
<dbReference type="VEuPathDB" id="VectorBase:GBRI042969"/>
<sequence length="148" mass="17121">MSFTGTNSKAKNSSMQEYKLKTDWWRIRAEESKRKKRVERQRQRQRQRRGAKVFRCVNNSTGHLTLAPSRLFEKTPMSPSDSLDEIALQIPRESSQIFNEKKYRRQRSQNNIMQIGGIIAFWVAAGIIRVLVIKSQPSKTTPTPSPEG</sequence>
<protein>
    <submittedName>
        <fullName evidence="3">Uncharacterized protein</fullName>
    </submittedName>
</protein>
<dbReference type="EnsemblMetazoa" id="GBRI042969-RA">
    <property type="protein sequence ID" value="GBRI042969-PA"/>
    <property type="gene ID" value="GBRI042969"/>
</dbReference>